<keyword evidence="3" id="KW-1185">Reference proteome</keyword>
<comment type="caution">
    <text evidence="2">The sequence shown here is derived from an EMBL/GenBank/DDBJ whole genome shotgun (WGS) entry which is preliminary data.</text>
</comment>
<dbReference type="EMBL" id="CAAALY010123358">
    <property type="protein sequence ID" value="VEL31519.1"/>
    <property type="molecule type" value="Genomic_DNA"/>
</dbReference>
<feature type="region of interest" description="Disordered" evidence="1">
    <location>
        <begin position="1"/>
        <end position="23"/>
    </location>
</feature>
<organism evidence="2 3">
    <name type="scientific">Protopolystoma xenopodis</name>
    <dbReference type="NCBI Taxonomy" id="117903"/>
    <lineage>
        <taxon>Eukaryota</taxon>
        <taxon>Metazoa</taxon>
        <taxon>Spiralia</taxon>
        <taxon>Lophotrochozoa</taxon>
        <taxon>Platyhelminthes</taxon>
        <taxon>Monogenea</taxon>
        <taxon>Polyopisthocotylea</taxon>
        <taxon>Polystomatidea</taxon>
        <taxon>Polystomatidae</taxon>
        <taxon>Protopolystoma</taxon>
    </lineage>
</organism>
<name>A0A448X9E9_9PLAT</name>
<accession>A0A448X9E9</accession>
<reference evidence="2" key="1">
    <citation type="submission" date="2018-11" db="EMBL/GenBank/DDBJ databases">
        <authorList>
            <consortium name="Pathogen Informatics"/>
        </authorList>
    </citation>
    <scope>NUCLEOTIDE SEQUENCE</scope>
</reference>
<dbReference type="OrthoDB" id="6246969at2759"/>
<gene>
    <name evidence="2" type="ORF">PXEA_LOCUS24959</name>
</gene>
<proteinExistence type="predicted"/>
<dbReference type="Proteomes" id="UP000784294">
    <property type="component" value="Unassembled WGS sequence"/>
</dbReference>
<sequence length="234" mass="26990">MISHSRSVGSRYRKQRFPRPDRRRTVAAFDASCVDDDYDSGDENCYSLTKRPREHDSPNLPMNRSVKQGLKSIETKTAAVQSFSRVDKRARDEHNEQERSRRRELAVIYELIRCSLVPEDLKRLDHGSQAKSISKLSYPQVLQIAYHVVKEEQHHLLLLEQTINDIKRLEKELARAGLHVPPRPPYPSITDCYKKVVTVVDEVLRHDKSARTPNGVYDMTPAQRAAQGDEELFT</sequence>
<evidence type="ECO:0008006" key="4">
    <source>
        <dbReference type="Google" id="ProtNLM"/>
    </source>
</evidence>
<dbReference type="AlphaFoldDB" id="A0A448X9E9"/>
<feature type="region of interest" description="Disordered" evidence="1">
    <location>
        <begin position="211"/>
        <end position="234"/>
    </location>
</feature>
<evidence type="ECO:0000313" key="2">
    <source>
        <dbReference type="EMBL" id="VEL31519.1"/>
    </source>
</evidence>
<protein>
    <recommendedName>
        <fullName evidence="4">BHLH domain-containing protein</fullName>
    </recommendedName>
</protein>
<evidence type="ECO:0000313" key="3">
    <source>
        <dbReference type="Proteomes" id="UP000784294"/>
    </source>
</evidence>
<evidence type="ECO:0000256" key="1">
    <source>
        <dbReference type="SAM" id="MobiDB-lite"/>
    </source>
</evidence>